<sequence>MNNYYSYTFNVKKEKGKNNKLIKNLLFFNMSYYKITNYMKALSHFHNSFYNYIYGNILIHFILIHINFMIL</sequence>
<evidence type="ECO:0000256" key="1">
    <source>
        <dbReference type="SAM" id="Phobius"/>
    </source>
</evidence>
<name>A0A024XDG7_PLAFC</name>
<keyword evidence="1" id="KW-1133">Transmembrane helix</keyword>
<proteinExistence type="predicted"/>
<gene>
    <name evidence="2" type="ORF">PFMC_00558</name>
</gene>
<protein>
    <submittedName>
        <fullName evidence="2">Uncharacterized protein</fullName>
    </submittedName>
</protein>
<accession>A0A024XDG7</accession>
<organism evidence="2 3">
    <name type="scientific">Plasmodium falciparum (isolate Camp / Malaysia)</name>
    <dbReference type="NCBI Taxonomy" id="5835"/>
    <lineage>
        <taxon>Eukaryota</taxon>
        <taxon>Sar</taxon>
        <taxon>Alveolata</taxon>
        <taxon>Apicomplexa</taxon>
        <taxon>Aconoidasida</taxon>
        <taxon>Haemosporida</taxon>
        <taxon>Plasmodiidae</taxon>
        <taxon>Plasmodium</taxon>
        <taxon>Plasmodium (Laverania)</taxon>
    </lineage>
</organism>
<dbReference type="EMBL" id="KI927470">
    <property type="protein sequence ID" value="ETW63499.1"/>
    <property type="molecule type" value="Genomic_DNA"/>
</dbReference>
<dbReference type="AlphaFoldDB" id="A0A024XDG7"/>
<dbReference type="Proteomes" id="UP000030694">
    <property type="component" value="Unassembled WGS sequence"/>
</dbReference>
<evidence type="ECO:0000313" key="3">
    <source>
        <dbReference type="Proteomes" id="UP000030694"/>
    </source>
</evidence>
<evidence type="ECO:0000313" key="2">
    <source>
        <dbReference type="EMBL" id="ETW63499.1"/>
    </source>
</evidence>
<reference evidence="2 3" key="1">
    <citation type="submission" date="2013-02" db="EMBL/GenBank/DDBJ databases">
        <title>The Genome Annotation of Plasmodium falciparum CAMP/Malaysia.</title>
        <authorList>
            <consortium name="The Broad Institute Genome Sequencing Platform"/>
            <consortium name="The Broad Institute Genome Sequencing Center for Infectious Disease"/>
            <person name="Neafsey D."/>
            <person name="Hoffman S."/>
            <person name="Volkman S."/>
            <person name="Rosenthal P."/>
            <person name="Walker B."/>
            <person name="Young S.K."/>
            <person name="Zeng Q."/>
            <person name="Gargeya S."/>
            <person name="Fitzgerald M."/>
            <person name="Haas B."/>
            <person name="Abouelleil A."/>
            <person name="Allen A.W."/>
            <person name="Alvarado L."/>
            <person name="Arachchi H.M."/>
            <person name="Berlin A.M."/>
            <person name="Chapman S.B."/>
            <person name="Gainer-Dewar J."/>
            <person name="Goldberg J."/>
            <person name="Griggs A."/>
            <person name="Gujja S."/>
            <person name="Hansen M."/>
            <person name="Howarth C."/>
            <person name="Imamovic A."/>
            <person name="Ireland A."/>
            <person name="Larimer J."/>
            <person name="McCowan C."/>
            <person name="Murphy C."/>
            <person name="Pearson M."/>
            <person name="Poon T.W."/>
            <person name="Priest M."/>
            <person name="Roberts A."/>
            <person name="Saif S."/>
            <person name="Shea T."/>
            <person name="Sisk P."/>
            <person name="Sykes S."/>
            <person name="Wortman J."/>
            <person name="Nusbaum C."/>
            <person name="Birren B."/>
        </authorList>
    </citation>
    <scope>NUCLEOTIDE SEQUENCE [LARGE SCALE GENOMIC DNA]</scope>
    <source>
        <strain evidence="2 3">CAMP/Malaysia</strain>
    </source>
</reference>
<keyword evidence="1" id="KW-0472">Membrane</keyword>
<reference evidence="2 3" key="2">
    <citation type="submission" date="2013-02" db="EMBL/GenBank/DDBJ databases">
        <title>The Genome Sequence of Plasmodium falciparum CAMP/Malaysia.</title>
        <authorList>
            <consortium name="The Broad Institute Genome Sequencing Platform"/>
            <consortium name="The Broad Institute Genome Sequencing Center for Infectious Disease"/>
            <person name="Neafsey D."/>
            <person name="Cheeseman I."/>
            <person name="Volkman S."/>
            <person name="Adams J."/>
            <person name="Walker B."/>
            <person name="Young S.K."/>
            <person name="Zeng Q."/>
            <person name="Gargeya S."/>
            <person name="Fitzgerald M."/>
            <person name="Haas B."/>
            <person name="Abouelleil A."/>
            <person name="Alvarado L."/>
            <person name="Arachchi H.M."/>
            <person name="Berlin A.M."/>
            <person name="Chapman S.B."/>
            <person name="Dewar J."/>
            <person name="Goldberg J."/>
            <person name="Griggs A."/>
            <person name="Gujja S."/>
            <person name="Hansen M."/>
            <person name="Howarth C."/>
            <person name="Imamovic A."/>
            <person name="Larimer J."/>
            <person name="McCowan C."/>
            <person name="Murphy C."/>
            <person name="Neiman D."/>
            <person name="Pearson M."/>
            <person name="Priest M."/>
            <person name="Roberts A."/>
            <person name="Saif S."/>
            <person name="Shea T."/>
            <person name="Sisk P."/>
            <person name="Sykes S."/>
            <person name="Wortman J."/>
            <person name="Nusbaum C."/>
            <person name="Birren B."/>
        </authorList>
    </citation>
    <scope>NUCLEOTIDE SEQUENCE [LARGE SCALE GENOMIC DNA]</scope>
    <source>
        <strain evidence="2 3">CAMP/Malaysia</strain>
    </source>
</reference>
<feature type="transmembrane region" description="Helical" evidence="1">
    <location>
        <begin position="49"/>
        <end position="70"/>
    </location>
</feature>
<keyword evidence="1" id="KW-0812">Transmembrane</keyword>